<dbReference type="PANTHER" id="PTHR20854:SF4">
    <property type="entry name" value="INOSITOL-1-MONOPHOSPHATASE-RELATED"/>
    <property type="match status" value="1"/>
</dbReference>
<comment type="catalytic activity">
    <reaction evidence="1 10">
        <text>a myo-inositol phosphate + H2O = myo-inositol + phosphate</text>
        <dbReference type="Rhea" id="RHEA:24056"/>
        <dbReference type="ChEBI" id="CHEBI:15377"/>
        <dbReference type="ChEBI" id="CHEBI:17268"/>
        <dbReference type="ChEBI" id="CHEBI:43474"/>
        <dbReference type="ChEBI" id="CHEBI:84139"/>
        <dbReference type="EC" id="3.1.3.25"/>
    </reaction>
</comment>
<dbReference type="Gene3D" id="3.30.540.10">
    <property type="entry name" value="Fructose-1,6-Bisphosphatase, subunit A, domain 1"/>
    <property type="match status" value="1"/>
</dbReference>
<evidence type="ECO:0000256" key="3">
    <source>
        <dbReference type="ARBA" id="ARBA00009759"/>
    </source>
</evidence>
<feature type="binding site" evidence="9">
    <location>
        <position position="222"/>
    </location>
    <ligand>
        <name>Mg(2+)</name>
        <dbReference type="ChEBI" id="CHEBI:18420"/>
        <label>1</label>
        <note>catalytic</note>
    </ligand>
</feature>
<dbReference type="GO" id="GO:0008934">
    <property type="term" value="F:inositol monophosphate 1-phosphatase activity"/>
    <property type="evidence" value="ECO:0007669"/>
    <property type="project" value="InterPro"/>
</dbReference>
<feature type="binding site" evidence="9">
    <location>
        <position position="89"/>
    </location>
    <ligand>
        <name>Mg(2+)</name>
        <dbReference type="ChEBI" id="CHEBI:18420"/>
        <label>1</label>
        <note>catalytic</note>
    </ligand>
</feature>
<dbReference type="PRINTS" id="PR01959">
    <property type="entry name" value="SBIMPHPHTASE"/>
</dbReference>
<reference evidence="11 12" key="1">
    <citation type="submission" date="2015-10" db="EMBL/GenBank/DDBJ databases">
        <title>Draft genome sequence of Novosphingobium fuchskuhlense DSM 25065 isolated from a surface water sample of the southwest basin of Lake Grosse Fuchskuhle.</title>
        <authorList>
            <person name="Ruckert C."/>
            <person name="Winkler A."/>
            <person name="Glaeser J."/>
            <person name="Grossart H.-P."/>
            <person name="Kalinowski J."/>
            <person name="Glaeser S."/>
        </authorList>
    </citation>
    <scope>NUCLEOTIDE SEQUENCE [LARGE SCALE GENOMIC DNA]</scope>
    <source>
        <strain evidence="11 12">FNE08-7</strain>
    </source>
</reference>
<evidence type="ECO:0000313" key="11">
    <source>
        <dbReference type="EMBL" id="KUR70701.1"/>
    </source>
</evidence>
<feature type="binding site" evidence="9">
    <location>
        <position position="90"/>
    </location>
    <ligand>
        <name>Mg(2+)</name>
        <dbReference type="ChEBI" id="CHEBI:18420"/>
        <label>2</label>
    </ligand>
</feature>
<dbReference type="GO" id="GO:0046854">
    <property type="term" value="P:phosphatidylinositol phosphate biosynthetic process"/>
    <property type="evidence" value="ECO:0007669"/>
    <property type="project" value="InterPro"/>
</dbReference>
<dbReference type="STRING" id="1117702.AQZ52_12685"/>
<dbReference type="Gene3D" id="3.40.190.80">
    <property type="match status" value="1"/>
</dbReference>
<dbReference type="PROSITE" id="PS00629">
    <property type="entry name" value="IMP_1"/>
    <property type="match status" value="1"/>
</dbReference>
<comment type="similarity">
    <text evidence="3 10">Belongs to the inositol monophosphatase superfamily.</text>
</comment>
<evidence type="ECO:0000256" key="6">
    <source>
        <dbReference type="ARBA" id="ARBA00022723"/>
    </source>
</evidence>
<protein>
    <recommendedName>
        <fullName evidence="5 10">Inositol-1-monophosphatase</fullName>
        <ecNumber evidence="4 10">3.1.3.25</ecNumber>
    </recommendedName>
</protein>
<evidence type="ECO:0000256" key="1">
    <source>
        <dbReference type="ARBA" id="ARBA00001033"/>
    </source>
</evidence>
<dbReference type="PANTHER" id="PTHR20854">
    <property type="entry name" value="INOSITOL MONOPHOSPHATASE"/>
    <property type="match status" value="1"/>
</dbReference>
<evidence type="ECO:0000256" key="8">
    <source>
        <dbReference type="ARBA" id="ARBA00022842"/>
    </source>
</evidence>
<dbReference type="InterPro" id="IPR033942">
    <property type="entry name" value="IMPase"/>
</dbReference>
<evidence type="ECO:0000256" key="7">
    <source>
        <dbReference type="ARBA" id="ARBA00022801"/>
    </source>
</evidence>
<dbReference type="GO" id="GO:0046872">
    <property type="term" value="F:metal ion binding"/>
    <property type="evidence" value="ECO:0007669"/>
    <property type="project" value="UniProtKB-KW"/>
</dbReference>
<dbReference type="RefSeq" id="WP_067911274.1">
    <property type="nucleotide sequence ID" value="NZ_KQ954245.1"/>
</dbReference>
<dbReference type="GO" id="GO:0007165">
    <property type="term" value="P:signal transduction"/>
    <property type="evidence" value="ECO:0007669"/>
    <property type="project" value="TreeGrafter"/>
</dbReference>
<keyword evidence="7 10" id="KW-0378">Hydrolase</keyword>
<dbReference type="EMBL" id="LLZS01000008">
    <property type="protein sequence ID" value="KUR70701.1"/>
    <property type="molecule type" value="Genomic_DNA"/>
</dbReference>
<dbReference type="PROSITE" id="PS00630">
    <property type="entry name" value="IMP_2"/>
    <property type="match status" value="1"/>
</dbReference>
<comment type="cofactor">
    <cofactor evidence="2 9 10">
        <name>Mg(2+)</name>
        <dbReference type="ChEBI" id="CHEBI:18420"/>
    </cofactor>
</comment>
<feature type="binding site" evidence="9">
    <location>
        <position position="70"/>
    </location>
    <ligand>
        <name>Mg(2+)</name>
        <dbReference type="ChEBI" id="CHEBI:18420"/>
        <label>1</label>
        <note>catalytic</note>
    </ligand>
</feature>
<dbReference type="SUPFAM" id="SSF56655">
    <property type="entry name" value="Carbohydrate phosphatase"/>
    <property type="match status" value="1"/>
</dbReference>
<evidence type="ECO:0000256" key="9">
    <source>
        <dbReference type="PIRSR" id="PIRSR600760-2"/>
    </source>
</evidence>
<evidence type="ECO:0000256" key="10">
    <source>
        <dbReference type="RuleBase" id="RU364068"/>
    </source>
</evidence>
<dbReference type="Pfam" id="PF00459">
    <property type="entry name" value="Inositol_P"/>
    <property type="match status" value="1"/>
</dbReference>
<dbReference type="OrthoDB" id="9785695at2"/>
<dbReference type="FunFam" id="3.30.540.10:FF:000003">
    <property type="entry name" value="Inositol-1-monophosphatase"/>
    <property type="match status" value="1"/>
</dbReference>
<keyword evidence="8 9" id="KW-0460">Magnesium</keyword>
<name>A0A117UTQ8_9SPHN</name>
<feature type="binding site" evidence="9">
    <location>
        <position position="87"/>
    </location>
    <ligand>
        <name>Mg(2+)</name>
        <dbReference type="ChEBI" id="CHEBI:18420"/>
        <label>1</label>
        <note>catalytic</note>
    </ligand>
</feature>
<keyword evidence="6 9" id="KW-0479">Metal-binding</keyword>
<dbReference type="AlphaFoldDB" id="A0A117UTQ8"/>
<evidence type="ECO:0000256" key="4">
    <source>
        <dbReference type="ARBA" id="ARBA00013106"/>
    </source>
</evidence>
<dbReference type="CDD" id="cd01639">
    <property type="entry name" value="IMPase"/>
    <property type="match status" value="1"/>
</dbReference>
<sequence>MSAISGLMRVMEKAARKAGQRLRRDFGEVEHLQVSRKGPADFVSKADQAAERTLWDELRAARPGWGFVLEEGGTIEGEPGKPRFIIDPLDGTSNFLHGIPHFAISIAVQEPTLDGKGWGEVTAGIVYQPITDESFWAEKSRGAWLQDRRLRVSARRYLDEALIATGIPFAGRGDMSEWTKIYHELGPRVAGIRRHGSAALDLAWVAAGRFDGFWESALQPWDTAAGCLLVREAGGFVSDYRGRSQPICDETVLAGNDALHSKLHKLVVGAIKTA</sequence>
<gene>
    <name evidence="11" type="ORF">AQZ52_12685</name>
</gene>
<dbReference type="InterPro" id="IPR022337">
    <property type="entry name" value="Inositol_monophosphatase_SuhB"/>
</dbReference>
<dbReference type="EC" id="3.1.3.25" evidence="4 10"/>
<dbReference type="InterPro" id="IPR000760">
    <property type="entry name" value="Inositol_monophosphatase-like"/>
</dbReference>
<accession>A0A117UTQ8</accession>
<dbReference type="Proteomes" id="UP000058012">
    <property type="component" value="Unassembled WGS sequence"/>
</dbReference>
<organism evidence="11 12">
    <name type="scientific">Novosphingobium fuchskuhlense</name>
    <dbReference type="NCBI Taxonomy" id="1117702"/>
    <lineage>
        <taxon>Bacteria</taxon>
        <taxon>Pseudomonadati</taxon>
        <taxon>Pseudomonadota</taxon>
        <taxon>Alphaproteobacteria</taxon>
        <taxon>Sphingomonadales</taxon>
        <taxon>Sphingomonadaceae</taxon>
        <taxon>Novosphingobium</taxon>
    </lineage>
</organism>
<dbReference type="GO" id="GO:0006020">
    <property type="term" value="P:inositol metabolic process"/>
    <property type="evidence" value="ECO:0007669"/>
    <property type="project" value="TreeGrafter"/>
</dbReference>
<dbReference type="InterPro" id="IPR020583">
    <property type="entry name" value="Inositol_monoP_metal-BS"/>
</dbReference>
<dbReference type="PRINTS" id="PR00377">
    <property type="entry name" value="IMPHPHTASES"/>
</dbReference>
<evidence type="ECO:0000313" key="12">
    <source>
        <dbReference type="Proteomes" id="UP000058012"/>
    </source>
</evidence>
<evidence type="ECO:0000256" key="5">
    <source>
        <dbReference type="ARBA" id="ARBA00019784"/>
    </source>
</evidence>
<dbReference type="InterPro" id="IPR020550">
    <property type="entry name" value="Inositol_monophosphatase_CS"/>
</dbReference>
<keyword evidence="12" id="KW-1185">Reference proteome</keyword>
<proteinExistence type="inferred from homology"/>
<evidence type="ECO:0000256" key="2">
    <source>
        <dbReference type="ARBA" id="ARBA00001946"/>
    </source>
</evidence>
<comment type="caution">
    <text evidence="11">The sequence shown here is derived from an EMBL/GenBank/DDBJ whole genome shotgun (WGS) entry which is preliminary data.</text>
</comment>